<name>A0A0U3NZW2_9HYPH</name>
<dbReference type="PROSITE" id="PS50404">
    <property type="entry name" value="GST_NTER"/>
    <property type="match status" value="1"/>
</dbReference>
<dbReference type="InterPro" id="IPR010987">
    <property type="entry name" value="Glutathione-S-Trfase_C-like"/>
</dbReference>
<feature type="domain" description="GST C-terminal" evidence="2">
    <location>
        <begin position="79"/>
        <end position="200"/>
    </location>
</feature>
<reference evidence="3 4" key="1">
    <citation type="submission" date="2015-10" db="EMBL/GenBank/DDBJ databases">
        <title>The world's first case of liver abscess caused by Pannonibacter phragmitetus.</title>
        <authorList>
            <person name="Ming D."/>
            <person name="Wang M."/>
            <person name="Zhou Y."/>
            <person name="Jiang T."/>
            <person name="Hu S."/>
        </authorList>
    </citation>
    <scope>NUCLEOTIDE SEQUENCE [LARGE SCALE GENOMIC DNA]</scope>
    <source>
        <strain evidence="3 4">31801</strain>
    </source>
</reference>
<dbReference type="SUPFAM" id="SSF52833">
    <property type="entry name" value="Thioredoxin-like"/>
    <property type="match status" value="1"/>
</dbReference>
<dbReference type="Pfam" id="PF13417">
    <property type="entry name" value="GST_N_3"/>
    <property type="match status" value="1"/>
</dbReference>
<evidence type="ECO:0000259" key="2">
    <source>
        <dbReference type="PROSITE" id="PS50405"/>
    </source>
</evidence>
<dbReference type="STRING" id="121719.APZ00_06675"/>
<dbReference type="AlphaFoldDB" id="A0A0U3NZW2"/>
<dbReference type="PROSITE" id="PS50405">
    <property type="entry name" value="GST_CTER"/>
    <property type="match status" value="1"/>
</dbReference>
<dbReference type="InterPro" id="IPR004046">
    <property type="entry name" value="GST_C"/>
</dbReference>
<sequence>MYKVIGSPRSRAVRIYWMLEELGQPYDIVPAAPHSPEVLALNPGGKIPVLLDGDAVLTDSVAIIQYLADKHGACTFAAGTVSRAIQDSFTQFCVDEIEGALWTAAKQNKIYDNCAPQMVEISRKEFARALGTLTKRLGDKPYVMGDAFTVPDLILGHCGSWGAMFKFPVPKDGPLYDYFRRLRERPAYLAMGKRISETLI</sequence>
<dbReference type="PANTHER" id="PTHR44051:SF8">
    <property type="entry name" value="GLUTATHIONE S-TRANSFERASE GSTA"/>
    <property type="match status" value="1"/>
</dbReference>
<evidence type="ECO:0000313" key="4">
    <source>
        <dbReference type="Proteomes" id="UP000064921"/>
    </source>
</evidence>
<dbReference type="Gene3D" id="1.20.1050.10">
    <property type="match status" value="1"/>
</dbReference>
<dbReference type="KEGG" id="pphr:APZ00_06675"/>
<keyword evidence="3" id="KW-0808">Transferase</keyword>
<proteinExistence type="predicted"/>
<dbReference type="InterPro" id="IPR036282">
    <property type="entry name" value="Glutathione-S-Trfase_C_sf"/>
</dbReference>
<dbReference type="PANTHER" id="PTHR44051">
    <property type="entry name" value="GLUTATHIONE S-TRANSFERASE-RELATED"/>
    <property type="match status" value="1"/>
</dbReference>
<dbReference type="SFLD" id="SFLDS00019">
    <property type="entry name" value="Glutathione_Transferase_(cytos"/>
    <property type="match status" value="1"/>
</dbReference>
<dbReference type="EMBL" id="CP013068">
    <property type="protein sequence ID" value="ALV26806.1"/>
    <property type="molecule type" value="Genomic_DNA"/>
</dbReference>
<dbReference type="InterPro" id="IPR036249">
    <property type="entry name" value="Thioredoxin-like_sf"/>
</dbReference>
<protein>
    <submittedName>
        <fullName evidence="3">Glutathione S-transferase</fullName>
    </submittedName>
</protein>
<dbReference type="Proteomes" id="UP000064921">
    <property type="component" value="Chromosome"/>
</dbReference>
<dbReference type="GO" id="GO:0016740">
    <property type="term" value="F:transferase activity"/>
    <property type="evidence" value="ECO:0007669"/>
    <property type="project" value="UniProtKB-KW"/>
</dbReference>
<accession>A0A0U3NZW2</accession>
<dbReference type="InterPro" id="IPR004045">
    <property type="entry name" value="Glutathione_S-Trfase_N"/>
</dbReference>
<evidence type="ECO:0000259" key="1">
    <source>
        <dbReference type="PROSITE" id="PS50404"/>
    </source>
</evidence>
<organism evidence="3 4">
    <name type="scientific">Pannonibacter phragmitetus</name>
    <dbReference type="NCBI Taxonomy" id="121719"/>
    <lineage>
        <taxon>Bacteria</taxon>
        <taxon>Pseudomonadati</taxon>
        <taxon>Pseudomonadota</taxon>
        <taxon>Alphaproteobacteria</taxon>
        <taxon>Hyphomicrobiales</taxon>
        <taxon>Stappiaceae</taxon>
        <taxon>Pannonibacter</taxon>
    </lineage>
</organism>
<evidence type="ECO:0000313" key="3">
    <source>
        <dbReference type="EMBL" id="ALV26806.1"/>
    </source>
</evidence>
<feature type="domain" description="GST N-terminal" evidence="1">
    <location>
        <begin position="1"/>
        <end position="75"/>
    </location>
</feature>
<dbReference type="InterPro" id="IPR040079">
    <property type="entry name" value="Glutathione_S-Trfase"/>
</dbReference>
<gene>
    <name evidence="3" type="ORF">APZ00_06675</name>
</gene>
<dbReference type="SFLD" id="SFLDG00358">
    <property type="entry name" value="Main_(cytGST)"/>
    <property type="match status" value="1"/>
</dbReference>
<dbReference type="Gene3D" id="3.40.30.10">
    <property type="entry name" value="Glutaredoxin"/>
    <property type="match status" value="1"/>
</dbReference>
<dbReference type="Pfam" id="PF00043">
    <property type="entry name" value="GST_C"/>
    <property type="match status" value="1"/>
</dbReference>
<keyword evidence="4" id="KW-1185">Reference proteome</keyword>
<dbReference type="RefSeq" id="WP_058898440.1">
    <property type="nucleotide sequence ID" value="NZ_CP013068.1"/>
</dbReference>
<dbReference type="SUPFAM" id="SSF47616">
    <property type="entry name" value="GST C-terminal domain-like"/>
    <property type="match status" value="1"/>
</dbReference>
<dbReference type="CDD" id="cd03046">
    <property type="entry name" value="GST_N_GTT1_like"/>
    <property type="match status" value="1"/>
</dbReference>